<dbReference type="RefSeq" id="WP_155346149.1">
    <property type="nucleotide sequence ID" value="NZ_BAAAHM010000003.1"/>
</dbReference>
<evidence type="ECO:0000313" key="3">
    <source>
        <dbReference type="EMBL" id="GES21146.1"/>
    </source>
</evidence>
<protein>
    <submittedName>
        <fullName evidence="3">Uncharacterized protein</fullName>
    </submittedName>
</protein>
<evidence type="ECO:0000256" key="1">
    <source>
        <dbReference type="SAM" id="Coils"/>
    </source>
</evidence>
<feature type="coiled-coil region" evidence="1">
    <location>
        <begin position="194"/>
        <end position="221"/>
    </location>
</feature>
<feature type="region of interest" description="Disordered" evidence="2">
    <location>
        <begin position="48"/>
        <end position="140"/>
    </location>
</feature>
<accession>A0A5M3XK71</accession>
<keyword evidence="4" id="KW-1185">Reference proteome</keyword>
<proteinExistence type="predicted"/>
<dbReference type="EMBL" id="BLAF01000021">
    <property type="protein sequence ID" value="GES21146.1"/>
    <property type="molecule type" value="Genomic_DNA"/>
</dbReference>
<dbReference type="AlphaFoldDB" id="A0A5M3XK71"/>
<evidence type="ECO:0000256" key="2">
    <source>
        <dbReference type="SAM" id="MobiDB-lite"/>
    </source>
</evidence>
<keyword evidence="1" id="KW-0175">Coiled coil</keyword>
<name>A0A5M3XK71_9ACTN</name>
<gene>
    <name evidence="3" type="ORF">Aple_040420</name>
</gene>
<dbReference type="Proteomes" id="UP000377595">
    <property type="component" value="Unassembled WGS sequence"/>
</dbReference>
<comment type="caution">
    <text evidence="3">The sequence shown here is derived from an EMBL/GenBank/DDBJ whole genome shotgun (WGS) entry which is preliminary data.</text>
</comment>
<reference evidence="3 4" key="1">
    <citation type="submission" date="2019-10" db="EMBL/GenBank/DDBJ databases">
        <title>Whole genome shotgun sequence of Acrocarpospora pleiomorpha NBRC 16267.</title>
        <authorList>
            <person name="Ichikawa N."/>
            <person name="Kimura A."/>
            <person name="Kitahashi Y."/>
            <person name="Komaki H."/>
            <person name="Oguchi A."/>
        </authorList>
    </citation>
    <scope>NUCLEOTIDE SEQUENCE [LARGE SCALE GENOMIC DNA]</scope>
    <source>
        <strain evidence="3 4">NBRC 16267</strain>
    </source>
</reference>
<sequence length="361" mass="40714">MTHPYLSKLKGPGFYGPMARLLDMLNGRRDGELETPMLPDPRHIRVGPTAWPAPGIELGAPETAEVDPPYDRQQLGTGLSADDQAGQREDTGGAGPDNTNTDPAESHDVVHEDTENDAEPESGARDDAEPESTAPITRIESPADLHILVDAASVNGSDCGPAGDFDLRTFWIGYLRSRADERATNEWIACQIRCDKLREDLAEIQGEIEEAVAKEAFLESQLNFIRKRIEILTDDIALGVFPPRRVGENRLPDELIVRRRQRELANELKKAQGPFNEVRRSLNKSRGKIRRLAEQIRTCQEAYQLRLLRIYAHARTRENVYWLYLTRSHPYGAALNYYRPPPPEVPSWVLEPQRAVEKRVI</sequence>
<organism evidence="3 4">
    <name type="scientific">Acrocarpospora pleiomorpha</name>
    <dbReference type="NCBI Taxonomy" id="90975"/>
    <lineage>
        <taxon>Bacteria</taxon>
        <taxon>Bacillati</taxon>
        <taxon>Actinomycetota</taxon>
        <taxon>Actinomycetes</taxon>
        <taxon>Streptosporangiales</taxon>
        <taxon>Streptosporangiaceae</taxon>
        <taxon>Acrocarpospora</taxon>
    </lineage>
</organism>
<evidence type="ECO:0000313" key="4">
    <source>
        <dbReference type="Proteomes" id="UP000377595"/>
    </source>
</evidence>
<dbReference type="OrthoDB" id="9817691at2"/>
<feature type="compositionally biased region" description="Basic and acidic residues" evidence="2">
    <location>
        <begin position="104"/>
        <end position="113"/>
    </location>
</feature>